<protein>
    <recommendedName>
        <fullName evidence="2">RRM domain-containing protein</fullName>
    </recommendedName>
</protein>
<evidence type="ECO:0000313" key="4">
    <source>
        <dbReference type="Proteomes" id="UP000834106"/>
    </source>
</evidence>
<dbReference type="PROSITE" id="PS50102">
    <property type="entry name" value="RRM"/>
    <property type="match status" value="1"/>
</dbReference>
<keyword evidence="4" id="KW-1185">Reference proteome</keyword>
<evidence type="ECO:0000313" key="3">
    <source>
        <dbReference type="EMBL" id="CAI9755924.1"/>
    </source>
</evidence>
<gene>
    <name evidence="3" type="ORF">FPE_LOCUS3354</name>
</gene>
<dbReference type="Proteomes" id="UP000834106">
    <property type="component" value="Chromosome 2"/>
</dbReference>
<sequence length="322" mass="37534">MTSKSLNPKAKEWKPPQSQLSAPLQPLQLVTCTAAQLPEQSCYHTTVRSPHQPFYQPTFIPFMPYHYGYFIYSPTTISLDQIRDVSYDENLRSPYIKGGKVLESCWRRPRTQLKCLPPRILIARKSCNMETKKKKKLDRQLRQEWMCRKNHKKSESGLVVSSTEEDFLLSGKTTVMIKNIPNQFRRDDMLEFLDQHCQMYTLKYDFFYLPMDFRSKDNLGYAFVNFTNAAGAIKMMEILQNYQWGTIQTCKGTFVSKKTCEVAWARIQGQKDLMARFQHSNFSCDQLDFLPVVFDPPRNGSEPNSVEIVVGRLQRTVLCKMK</sequence>
<dbReference type="InterPro" id="IPR035979">
    <property type="entry name" value="RBD_domain_sf"/>
</dbReference>
<dbReference type="InterPro" id="IPR000504">
    <property type="entry name" value="RRM_dom"/>
</dbReference>
<dbReference type="InterPro" id="IPR012677">
    <property type="entry name" value="Nucleotide-bd_a/b_plait_sf"/>
</dbReference>
<reference evidence="3" key="1">
    <citation type="submission" date="2023-05" db="EMBL/GenBank/DDBJ databases">
        <authorList>
            <person name="Huff M."/>
        </authorList>
    </citation>
    <scope>NUCLEOTIDE SEQUENCE</scope>
</reference>
<dbReference type="GO" id="GO:0003723">
    <property type="term" value="F:RNA binding"/>
    <property type="evidence" value="ECO:0007669"/>
    <property type="project" value="UniProtKB-UniRule"/>
</dbReference>
<dbReference type="Pfam" id="PF04059">
    <property type="entry name" value="RRM_2"/>
    <property type="match status" value="1"/>
</dbReference>
<dbReference type="Gene3D" id="3.30.70.330">
    <property type="match status" value="1"/>
</dbReference>
<feature type="domain" description="RRM" evidence="2">
    <location>
        <begin position="173"/>
        <end position="267"/>
    </location>
</feature>
<dbReference type="SUPFAM" id="SSF54928">
    <property type="entry name" value="RNA-binding domain, RBD"/>
    <property type="match status" value="1"/>
</dbReference>
<proteinExistence type="predicted"/>
<dbReference type="CDD" id="cd12277">
    <property type="entry name" value="RRM3_MEI2_EAR1_like"/>
    <property type="match status" value="1"/>
</dbReference>
<accession>A0AAD1YQY2</accession>
<organism evidence="3 4">
    <name type="scientific">Fraxinus pennsylvanica</name>
    <dbReference type="NCBI Taxonomy" id="56036"/>
    <lineage>
        <taxon>Eukaryota</taxon>
        <taxon>Viridiplantae</taxon>
        <taxon>Streptophyta</taxon>
        <taxon>Embryophyta</taxon>
        <taxon>Tracheophyta</taxon>
        <taxon>Spermatophyta</taxon>
        <taxon>Magnoliopsida</taxon>
        <taxon>eudicotyledons</taxon>
        <taxon>Gunneridae</taxon>
        <taxon>Pentapetalae</taxon>
        <taxon>asterids</taxon>
        <taxon>lamiids</taxon>
        <taxon>Lamiales</taxon>
        <taxon>Oleaceae</taxon>
        <taxon>Oleeae</taxon>
        <taxon>Fraxinus</taxon>
    </lineage>
</organism>
<keyword evidence="1" id="KW-0694">RNA-binding</keyword>
<evidence type="ECO:0000259" key="2">
    <source>
        <dbReference type="PROSITE" id="PS50102"/>
    </source>
</evidence>
<dbReference type="InterPro" id="IPR007201">
    <property type="entry name" value="Mei2-like_Rrm_C"/>
</dbReference>
<name>A0AAD1YQY2_9LAMI</name>
<dbReference type="EMBL" id="OU503037">
    <property type="protein sequence ID" value="CAI9755924.1"/>
    <property type="molecule type" value="Genomic_DNA"/>
</dbReference>
<dbReference type="AlphaFoldDB" id="A0AAD1YQY2"/>
<evidence type="ECO:0000256" key="1">
    <source>
        <dbReference type="PROSITE-ProRule" id="PRU00176"/>
    </source>
</evidence>